<comment type="catalytic activity">
    <reaction evidence="1">
        <text>L-glutamyl-[protein] + S-adenosyl-L-methionine = [protein]-L-glutamate 5-O-methyl ester + S-adenosyl-L-homocysteine</text>
        <dbReference type="Rhea" id="RHEA:24452"/>
        <dbReference type="Rhea" id="RHEA-COMP:10208"/>
        <dbReference type="Rhea" id="RHEA-COMP:10311"/>
        <dbReference type="ChEBI" id="CHEBI:29973"/>
        <dbReference type="ChEBI" id="CHEBI:57856"/>
        <dbReference type="ChEBI" id="CHEBI:59789"/>
        <dbReference type="ChEBI" id="CHEBI:82795"/>
        <dbReference type="EC" id="2.1.1.80"/>
    </reaction>
</comment>
<dbReference type="InterPro" id="IPR022642">
    <property type="entry name" value="CheR_C"/>
</dbReference>
<dbReference type="PRINTS" id="PR00996">
    <property type="entry name" value="CHERMTFRASE"/>
</dbReference>
<dbReference type="RefSeq" id="WP_084068437.1">
    <property type="nucleotide sequence ID" value="NZ_FWXY01000008.1"/>
</dbReference>
<evidence type="ECO:0000256" key="5">
    <source>
        <dbReference type="ARBA" id="ARBA00022691"/>
    </source>
</evidence>
<dbReference type="Proteomes" id="UP000192418">
    <property type="component" value="Unassembled WGS sequence"/>
</dbReference>
<sequence length="272" mass="31817">MHLSTHEFEKFATLIYSETGIYINKNKVDFLARRLSSRMKELDILTVKDYLRYLTFDVTKREMEQLILLIVNHETYFFREYPQLEFLVEKVLPVIEKQKKGNKRLSILSAGCSSGDEAYTLAIIMREMLDDFSTWSLTVDGADISRRVLAKARAARYFTRSLRDTPGVYRDRYFKEDRDFCTVSATIRDMVNFHCVNLYDPDSVALLGNYDLVFLRNVLIYFNQTSGRKVLENIHGRMNPGAFLFLGQVESVARFTKLFNMTRLGSMFVYQK</sequence>
<reference evidence="7 8" key="1">
    <citation type="submission" date="2017-04" db="EMBL/GenBank/DDBJ databases">
        <authorList>
            <person name="Afonso C.L."/>
            <person name="Miller P.J."/>
            <person name="Scott M.A."/>
            <person name="Spackman E."/>
            <person name="Goraichik I."/>
            <person name="Dimitrov K.M."/>
            <person name="Suarez D.L."/>
            <person name="Swayne D.E."/>
        </authorList>
    </citation>
    <scope>NUCLEOTIDE SEQUENCE [LARGE SCALE GENOMIC DNA]</scope>
    <source>
        <strain evidence="7 8">DSM 3385</strain>
    </source>
</reference>
<keyword evidence="3 7" id="KW-0489">Methyltransferase</keyword>
<evidence type="ECO:0000259" key="6">
    <source>
        <dbReference type="PROSITE" id="PS50123"/>
    </source>
</evidence>
<dbReference type="InterPro" id="IPR036804">
    <property type="entry name" value="CheR_N_sf"/>
</dbReference>
<dbReference type="SUPFAM" id="SSF47757">
    <property type="entry name" value="Chemotaxis receptor methyltransferase CheR, N-terminal domain"/>
    <property type="match status" value="1"/>
</dbReference>
<dbReference type="PANTHER" id="PTHR24422">
    <property type="entry name" value="CHEMOTAXIS PROTEIN METHYLTRANSFERASE"/>
    <property type="match status" value="1"/>
</dbReference>
<keyword evidence="4 7" id="KW-0808">Transferase</keyword>
<evidence type="ECO:0000256" key="2">
    <source>
        <dbReference type="ARBA" id="ARBA00012534"/>
    </source>
</evidence>
<dbReference type="STRING" id="1121400.SAMN02746065_10828"/>
<name>A0A1W2BEL6_9BACT</name>
<dbReference type="EMBL" id="FWXY01000008">
    <property type="protein sequence ID" value="SMC71264.1"/>
    <property type="molecule type" value="Genomic_DNA"/>
</dbReference>
<dbReference type="InterPro" id="IPR022641">
    <property type="entry name" value="CheR_N"/>
</dbReference>
<evidence type="ECO:0000313" key="8">
    <source>
        <dbReference type="Proteomes" id="UP000192418"/>
    </source>
</evidence>
<dbReference type="GO" id="GO:0032259">
    <property type="term" value="P:methylation"/>
    <property type="evidence" value="ECO:0007669"/>
    <property type="project" value="UniProtKB-KW"/>
</dbReference>
<dbReference type="SUPFAM" id="SSF53335">
    <property type="entry name" value="S-adenosyl-L-methionine-dependent methyltransferases"/>
    <property type="match status" value="1"/>
</dbReference>
<dbReference type="SMART" id="SM00138">
    <property type="entry name" value="MeTrc"/>
    <property type="match status" value="1"/>
</dbReference>
<evidence type="ECO:0000256" key="4">
    <source>
        <dbReference type="ARBA" id="ARBA00022679"/>
    </source>
</evidence>
<feature type="domain" description="CheR-type methyltransferase" evidence="6">
    <location>
        <begin position="1"/>
        <end position="272"/>
    </location>
</feature>
<evidence type="ECO:0000256" key="3">
    <source>
        <dbReference type="ARBA" id="ARBA00022603"/>
    </source>
</evidence>
<evidence type="ECO:0000256" key="1">
    <source>
        <dbReference type="ARBA" id="ARBA00001541"/>
    </source>
</evidence>
<dbReference type="PROSITE" id="PS50123">
    <property type="entry name" value="CHER"/>
    <property type="match status" value="1"/>
</dbReference>
<proteinExistence type="predicted"/>
<dbReference type="InterPro" id="IPR029063">
    <property type="entry name" value="SAM-dependent_MTases_sf"/>
</dbReference>
<dbReference type="InterPro" id="IPR050903">
    <property type="entry name" value="Bact_Chemotaxis_MeTrfase"/>
</dbReference>
<keyword evidence="8" id="KW-1185">Reference proteome</keyword>
<dbReference type="EC" id="2.1.1.80" evidence="2"/>
<dbReference type="InterPro" id="IPR000780">
    <property type="entry name" value="CheR_MeTrfase"/>
</dbReference>
<dbReference type="Gene3D" id="1.10.155.10">
    <property type="entry name" value="Chemotaxis receptor methyltransferase CheR, N-terminal domain"/>
    <property type="match status" value="1"/>
</dbReference>
<dbReference type="OrthoDB" id="9786165at2"/>
<protein>
    <recommendedName>
        <fullName evidence="2">protein-glutamate O-methyltransferase</fullName>
        <ecNumber evidence="2">2.1.1.80</ecNumber>
    </recommendedName>
</protein>
<dbReference type="Pfam" id="PF01739">
    <property type="entry name" value="CheR"/>
    <property type="match status" value="1"/>
</dbReference>
<dbReference type="AlphaFoldDB" id="A0A1W2BEL6"/>
<evidence type="ECO:0000313" key="7">
    <source>
        <dbReference type="EMBL" id="SMC71264.1"/>
    </source>
</evidence>
<organism evidence="7 8">
    <name type="scientific">Desulfocicer vacuolatum DSM 3385</name>
    <dbReference type="NCBI Taxonomy" id="1121400"/>
    <lineage>
        <taxon>Bacteria</taxon>
        <taxon>Pseudomonadati</taxon>
        <taxon>Thermodesulfobacteriota</taxon>
        <taxon>Desulfobacteria</taxon>
        <taxon>Desulfobacterales</taxon>
        <taxon>Desulfobacteraceae</taxon>
        <taxon>Desulfocicer</taxon>
    </lineage>
</organism>
<dbReference type="GO" id="GO:0008983">
    <property type="term" value="F:protein-glutamate O-methyltransferase activity"/>
    <property type="evidence" value="ECO:0007669"/>
    <property type="project" value="UniProtKB-EC"/>
</dbReference>
<accession>A0A1W2BEL6</accession>
<keyword evidence="5" id="KW-0949">S-adenosyl-L-methionine</keyword>
<dbReference type="Gene3D" id="3.40.50.150">
    <property type="entry name" value="Vaccinia Virus protein VP39"/>
    <property type="match status" value="1"/>
</dbReference>
<gene>
    <name evidence="7" type="ORF">SAMN02746065_10828</name>
</gene>
<dbReference type="Pfam" id="PF03705">
    <property type="entry name" value="CheR_N"/>
    <property type="match status" value="1"/>
</dbReference>
<dbReference type="PANTHER" id="PTHR24422:SF10">
    <property type="entry name" value="CHEMOTAXIS PROTEIN METHYLTRANSFERASE 2"/>
    <property type="match status" value="1"/>
</dbReference>